<evidence type="ECO:0000313" key="2">
    <source>
        <dbReference type="Proteomes" id="UP000246806"/>
    </source>
</evidence>
<dbReference type="EMBL" id="KX987999">
    <property type="protein sequence ID" value="AQN32436.1"/>
    <property type="molecule type" value="Genomic_DNA"/>
</dbReference>
<gene>
    <name evidence="1" type="ORF">BCP12_013</name>
</gene>
<protein>
    <submittedName>
        <fullName evidence="1">Uncharacterized protein</fullName>
    </submittedName>
</protein>
<proteinExistence type="predicted"/>
<reference evidence="1 2" key="1">
    <citation type="submission" date="2016-10" db="EMBL/GenBank/DDBJ databases">
        <title>Complete Genome Sequence of Bacillus Phage BCP12.</title>
        <authorList>
            <person name="Ghosh K."/>
            <person name="Kim K.-P."/>
        </authorList>
    </citation>
    <scope>NUCLEOTIDE SEQUENCE [LARGE SCALE GENOMIC DNA]</scope>
</reference>
<organism evidence="1 2">
    <name type="scientific">Bacillus phage BCP12</name>
    <dbReference type="NCBI Taxonomy" id="1913122"/>
    <lineage>
        <taxon>Viruses</taxon>
        <taxon>Duplodnaviria</taxon>
        <taxon>Heunggongvirae</taxon>
        <taxon>Uroviricota</taxon>
        <taxon>Caudoviricetes</taxon>
        <taxon>Herelleviridae</taxon>
        <taxon>Bastillevirinae</taxon>
        <taxon>Tsarbombavirus</taxon>
        <taxon>Tsarbombavirus BCP78</taxon>
    </lineage>
</organism>
<name>A0A2S0CSM5_9CAUD</name>
<evidence type="ECO:0000313" key="1">
    <source>
        <dbReference type="EMBL" id="AQN32436.1"/>
    </source>
</evidence>
<dbReference type="Proteomes" id="UP000246806">
    <property type="component" value="Genome"/>
</dbReference>
<sequence>MSRRVRRRAISKCKGADLDTRDYWRKEVMHGKTNQTHTYMIGFLEWAHKMKNIGKRLAEAKTGLKVVKGARPTQMTCIHESGKTTSVPFAPIADFYCTAVEEGLLKPKGEEQ</sequence>
<accession>A0A2S0CSM5</accession>